<keyword evidence="1" id="KW-0808">Transferase</keyword>
<protein>
    <recommendedName>
        <fullName evidence="6">Glycosyltransferase family 1 protein</fullName>
    </recommendedName>
</protein>
<dbReference type="AlphaFoldDB" id="A0A2H0V966"/>
<organism evidence="4 5">
    <name type="scientific">Candidatus Falkowbacteria bacterium CG10_big_fil_rev_8_21_14_0_10_37_18</name>
    <dbReference type="NCBI Taxonomy" id="1974562"/>
    <lineage>
        <taxon>Bacteria</taxon>
        <taxon>Candidatus Falkowiibacteriota</taxon>
    </lineage>
</organism>
<dbReference type="GO" id="GO:0009103">
    <property type="term" value="P:lipopolysaccharide biosynthetic process"/>
    <property type="evidence" value="ECO:0007669"/>
    <property type="project" value="TreeGrafter"/>
</dbReference>
<accession>A0A2H0V966</accession>
<name>A0A2H0V966_9BACT</name>
<dbReference type="EMBL" id="PFAL01000013">
    <property type="protein sequence ID" value="PIR95646.1"/>
    <property type="molecule type" value="Genomic_DNA"/>
</dbReference>
<sequence length="395" mass="45639">MRIGIDARFYGPAGKGLGRYTQEVVDNIIKIIGEEQGAPFHYIIFLSPDNFDEFIIDSPQVTKVKLSCAWYSWSEQIVMPYRLWRANLDLVHFLHFNVPLFTPVKFVLTVHDLILTHFPTVRATTRNYLFYYLKNFAYRLVIFIALLRAQKIITVSEFTKTDIIKKFGIKPQKIIVTYEGAANLAKGRDSLFVAKLDSEEILTQYNIPRQFLLYVGNAYPHKNLEALLKMFSVLHLERPELHLVMVGKMDYFYERLRQTAAALNLWQQGNRNCAVIFPGYVPDAKLEILYVEASLYIFPSWYEGFGLPPLEAMARSCPVVSSDRASLPEVLGSAALYFNPDDQADMIAKVRLVLDNPEQRDNLIAKGREQVKKYNWWQCANETLQVYQEILKKNV</sequence>
<evidence type="ECO:0008006" key="6">
    <source>
        <dbReference type="Google" id="ProtNLM"/>
    </source>
</evidence>
<dbReference type="CDD" id="cd03809">
    <property type="entry name" value="GT4_MtfB-like"/>
    <property type="match status" value="1"/>
</dbReference>
<evidence type="ECO:0000259" key="3">
    <source>
        <dbReference type="Pfam" id="PF13439"/>
    </source>
</evidence>
<evidence type="ECO:0000313" key="4">
    <source>
        <dbReference type="EMBL" id="PIR95646.1"/>
    </source>
</evidence>
<dbReference type="PANTHER" id="PTHR46401">
    <property type="entry name" value="GLYCOSYLTRANSFERASE WBBK-RELATED"/>
    <property type="match status" value="1"/>
</dbReference>
<dbReference type="PANTHER" id="PTHR46401:SF2">
    <property type="entry name" value="GLYCOSYLTRANSFERASE WBBK-RELATED"/>
    <property type="match status" value="1"/>
</dbReference>
<feature type="domain" description="Glycosyltransferase subfamily 4-like N-terminal" evidence="3">
    <location>
        <begin position="81"/>
        <end position="180"/>
    </location>
</feature>
<evidence type="ECO:0000259" key="2">
    <source>
        <dbReference type="Pfam" id="PF00534"/>
    </source>
</evidence>
<dbReference type="Proteomes" id="UP000229972">
    <property type="component" value="Unassembled WGS sequence"/>
</dbReference>
<dbReference type="InterPro" id="IPR028098">
    <property type="entry name" value="Glyco_trans_4-like_N"/>
</dbReference>
<feature type="domain" description="Glycosyl transferase family 1" evidence="2">
    <location>
        <begin position="209"/>
        <end position="369"/>
    </location>
</feature>
<evidence type="ECO:0000256" key="1">
    <source>
        <dbReference type="ARBA" id="ARBA00022679"/>
    </source>
</evidence>
<reference evidence="5" key="1">
    <citation type="submission" date="2017-09" db="EMBL/GenBank/DDBJ databases">
        <title>Depth-based differentiation of microbial function through sediment-hosted aquifers and enrichment of novel symbionts in the deep terrestrial subsurface.</title>
        <authorList>
            <person name="Probst A.J."/>
            <person name="Ladd B."/>
            <person name="Jarett J.K."/>
            <person name="Geller-Mcgrath D.E."/>
            <person name="Sieber C.M.K."/>
            <person name="Emerson J.B."/>
            <person name="Anantharaman K."/>
            <person name="Thomas B.C."/>
            <person name="Malmstrom R."/>
            <person name="Stieglmeier M."/>
            <person name="Klingl A."/>
            <person name="Woyke T."/>
            <person name="Ryan C.M."/>
            <person name="Banfield J.F."/>
        </authorList>
    </citation>
    <scope>NUCLEOTIDE SEQUENCE [LARGE SCALE GENOMIC DNA]</scope>
</reference>
<dbReference type="GO" id="GO:0016757">
    <property type="term" value="F:glycosyltransferase activity"/>
    <property type="evidence" value="ECO:0007669"/>
    <property type="project" value="InterPro"/>
</dbReference>
<proteinExistence type="predicted"/>
<evidence type="ECO:0000313" key="5">
    <source>
        <dbReference type="Proteomes" id="UP000229972"/>
    </source>
</evidence>
<dbReference type="Gene3D" id="3.40.50.2000">
    <property type="entry name" value="Glycogen Phosphorylase B"/>
    <property type="match status" value="2"/>
</dbReference>
<dbReference type="SUPFAM" id="SSF53756">
    <property type="entry name" value="UDP-Glycosyltransferase/glycogen phosphorylase"/>
    <property type="match status" value="1"/>
</dbReference>
<dbReference type="Pfam" id="PF13439">
    <property type="entry name" value="Glyco_transf_4"/>
    <property type="match status" value="1"/>
</dbReference>
<gene>
    <name evidence="4" type="ORF">COT93_01285</name>
</gene>
<dbReference type="Pfam" id="PF00534">
    <property type="entry name" value="Glycos_transf_1"/>
    <property type="match status" value="1"/>
</dbReference>
<comment type="caution">
    <text evidence="4">The sequence shown here is derived from an EMBL/GenBank/DDBJ whole genome shotgun (WGS) entry which is preliminary data.</text>
</comment>
<dbReference type="InterPro" id="IPR001296">
    <property type="entry name" value="Glyco_trans_1"/>
</dbReference>